<accession>A0A2S9MYR4</accession>
<evidence type="ECO:0000313" key="1">
    <source>
        <dbReference type="EMBL" id="PRF64925.1"/>
    </source>
</evidence>
<sequence>MLRHVAFIARRETIKRLCVGIIHASAIRMIYRFECVLLRIYPGFTDFNGNAAILLPDRVGSRAECCRAVRDGRPQSPVRRAFAAAPIKIA</sequence>
<dbReference type="AlphaFoldDB" id="A0A2S9MYR4"/>
<name>A0A2S9MYR4_9BURK</name>
<protein>
    <submittedName>
        <fullName evidence="1">Uncharacterized protein</fullName>
    </submittedName>
</protein>
<comment type="caution">
    <text evidence="1">The sequence shown here is derived from an EMBL/GenBank/DDBJ whole genome shotgun (WGS) entry which is preliminary data.</text>
</comment>
<evidence type="ECO:0000313" key="2">
    <source>
        <dbReference type="Proteomes" id="UP000238982"/>
    </source>
</evidence>
<dbReference type="EMBL" id="PVGH01000025">
    <property type="protein sequence ID" value="PRF64925.1"/>
    <property type="molecule type" value="Genomic_DNA"/>
</dbReference>
<organism evidence="1 2">
    <name type="scientific">Burkholderia multivorans</name>
    <dbReference type="NCBI Taxonomy" id="87883"/>
    <lineage>
        <taxon>Bacteria</taxon>
        <taxon>Pseudomonadati</taxon>
        <taxon>Pseudomonadota</taxon>
        <taxon>Betaproteobacteria</taxon>
        <taxon>Burkholderiales</taxon>
        <taxon>Burkholderiaceae</taxon>
        <taxon>Burkholderia</taxon>
        <taxon>Burkholderia cepacia complex</taxon>
    </lineage>
</organism>
<gene>
    <name evidence="1" type="ORF">C6Q15_04425</name>
</gene>
<dbReference type="Proteomes" id="UP000238982">
    <property type="component" value="Unassembled WGS sequence"/>
</dbReference>
<proteinExistence type="predicted"/>
<reference evidence="1 2" key="1">
    <citation type="submission" date="2018-03" db="EMBL/GenBank/DDBJ databases">
        <authorList>
            <person name="Keele B.F."/>
        </authorList>
    </citation>
    <scope>NUCLEOTIDE SEQUENCE [LARGE SCALE GENOMIC DNA]</scope>
    <source>
        <strain evidence="1 2">AU19729</strain>
    </source>
</reference>